<dbReference type="PATRIC" id="fig|1261062.4.peg.284"/>
<evidence type="ECO:0000256" key="5">
    <source>
        <dbReference type="ARBA" id="ARBA00022989"/>
    </source>
</evidence>
<feature type="compositionally biased region" description="Basic and acidic residues" evidence="7">
    <location>
        <begin position="195"/>
        <end position="210"/>
    </location>
</feature>
<keyword evidence="2" id="KW-0813">Transport</keyword>
<keyword evidence="3" id="KW-1003">Cell membrane</keyword>
<feature type="transmembrane region" description="Helical" evidence="8">
    <location>
        <begin position="377"/>
        <end position="395"/>
    </location>
</feature>
<evidence type="ECO:0000256" key="8">
    <source>
        <dbReference type="SAM" id="Phobius"/>
    </source>
</evidence>
<reference evidence="9 10" key="1">
    <citation type="submission" date="2013-06" db="EMBL/GenBank/DDBJ databases">
        <authorList>
            <person name="Weinstock G."/>
            <person name="Sodergren E."/>
            <person name="Lobos E.A."/>
            <person name="Fulton L."/>
            <person name="Fulton R."/>
            <person name="Courtney L."/>
            <person name="Fronick C."/>
            <person name="O'Laughlin M."/>
            <person name="Godfrey J."/>
            <person name="Wilson R.M."/>
            <person name="Miner T."/>
            <person name="Farmer C."/>
            <person name="Delehaunty K."/>
            <person name="Cordes M."/>
            <person name="Minx P."/>
            <person name="Tomlinson C."/>
            <person name="Chen J."/>
            <person name="Wollam A."/>
            <person name="Pepin K.H."/>
            <person name="Bhonagiri V."/>
            <person name="Zhang X."/>
            <person name="Warren W."/>
            <person name="Mitreva M."/>
            <person name="Mardis E.R."/>
            <person name="Wilson R.K."/>
        </authorList>
    </citation>
    <scope>NUCLEOTIDE SEQUENCE [LARGE SCALE GENOMIC DNA]</scope>
    <source>
        <strain evidence="9 10">JCP8017A</strain>
    </source>
</reference>
<evidence type="ECO:0008006" key="11">
    <source>
        <dbReference type="Google" id="ProtNLM"/>
    </source>
</evidence>
<dbReference type="NCBIfam" id="NF037960">
    <property type="entry name" value="MFS_trans"/>
    <property type="match status" value="1"/>
</dbReference>
<evidence type="ECO:0000256" key="6">
    <source>
        <dbReference type="ARBA" id="ARBA00023136"/>
    </source>
</evidence>
<dbReference type="InterPro" id="IPR036259">
    <property type="entry name" value="MFS_trans_sf"/>
</dbReference>
<feature type="transmembrane region" description="Helical" evidence="8">
    <location>
        <begin position="12"/>
        <end position="31"/>
    </location>
</feature>
<evidence type="ECO:0000256" key="7">
    <source>
        <dbReference type="SAM" id="MobiDB-lite"/>
    </source>
</evidence>
<proteinExistence type="predicted"/>
<keyword evidence="6 8" id="KW-0472">Membrane</keyword>
<accession>T2PLX7</accession>
<dbReference type="HOGENOM" id="CLU_056703_0_0_11"/>
<evidence type="ECO:0000313" key="9">
    <source>
        <dbReference type="EMBL" id="EPI53082.1"/>
    </source>
</evidence>
<dbReference type="Gene3D" id="1.20.1250.20">
    <property type="entry name" value="MFS general substrate transporter like domains"/>
    <property type="match status" value="1"/>
</dbReference>
<name>T2PLX7_9BIFI</name>
<protein>
    <recommendedName>
        <fullName evidence="11">Transporter, major facilitator family protein</fullName>
    </recommendedName>
</protein>
<comment type="caution">
    <text evidence="9">The sequence shown here is derived from an EMBL/GenBank/DDBJ whole genome shotgun (WGS) entry which is preliminary data.</text>
</comment>
<feature type="transmembrane region" description="Helical" evidence="8">
    <location>
        <begin position="141"/>
        <end position="162"/>
    </location>
</feature>
<dbReference type="EMBL" id="ATJN01000013">
    <property type="protein sequence ID" value="EPI53082.1"/>
    <property type="molecule type" value="Genomic_DNA"/>
</dbReference>
<evidence type="ECO:0000256" key="4">
    <source>
        <dbReference type="ARBA" id="ARBA00022692"/>
    </source>
</evidence>
<feature type="transmembrane region" description="Helical" evidence="8">
    <location>
        <begin position="115"/>
        <end position="135"/>
    </location>
</feature>
<feature type="transmembrane region" description="Helical" evidence="8">
    <location>
        <begin position="292"/>
        <end position="311"/>
    </location>
</feature>
<keyword evidence="4 8" id="KW-0812">Transmembrane</keyword>
<dbReference type="Proteomes" id="UP000015779">
    <property type="component" value="Unassembled WGS sequence"/>
</dbReference>
<feature type="transmembrane region" description="Helical" evidence="8">
    <location>
        <begin position="263"/>
        <end position="280"/>
    </location>
</feature>
<feature type="transmembrane region" description="Helical" evidence="8">
    <location>
        <begin position="229"/>
        <end position="251"/>
    </location>
</feature>
<feature type="region of interest" description="Disordered" evidence="7">
    <location>
        <begin position="182"/>
        <end position="219"/>
    </location>
</feature>
<organism evidence="9 10">
    <name type="scientific">Gardnerella pickettii JCP8017A</name>
    <dbReference type="NCBI Taxonomy" id="1261062"/>
    <lineage>
        <taxon>Bacteria</taxon>
        <taxon>Bacillati</taxon>
        <taxon>Actinomycetota</taxon>
        <taxon>Actinomycetes</taxon>
        <taxon>Bifidobacteriales</taxon>
        <taxon>Bifidobacteriaceae</taxon>
        <taxon>Gardnerella</taxon>
        <taxon>Gardnerella pickettii</taxon>
    </lineage>
</organism>
<dbReference type="SUPFAM" id="SSF103473">
    <property type="entry name" value="MFS general substrate transporter"/>
    <property type="match status" value="1"/>
</dbReference>
<evidence type="ECO:0000256" key="1">
    <source>
        <dbReference type="ARBA" id="ARBA00004651"/>
    </source>
</evidence>
<dbReference type="PANTHER" id="PTHR23517">
    <property type="entry name" value="RESISTANCE PROTEIN MDTM, PUTATIVE-RELATED-RELATED"/>
    <property type="match status" value="1"/>
</dbReference>
<feature type="transmembrane region" description="Helical" evidence="8">
    <location>
        <begin position="352"/>
        <end position="371"/>
    </location>
</feature>
<comment type="subcellular location">
    <subcellularLocation>
        <location evidence="1">Cell membrane</location>
        <topology evidence="1">Multi-pass membrane protein</topology>
    </subcellularLocation>
</comment>
<dbReference type="InterPro" id="IPR050171">
    <property type="entry name" value="MFS_Transporters"/>
</dbReference>
<keyword evidence="5 8" id="KW-1133">Transmembrane helix</keyword>
<sequence>MLGNQAYEGSVLPSIIIVGLPAWVIGFRKTFMTVADFLSPCSGWIVDKLGGFRALAMTEGVEGVLSLLPLLMLGSPAWKWSLVALSCALLITGQVIDIASEVFEVDAAGGDDGMIVNYSGIVSILASITGTLLGSPLGSWIASWSIPAVLIFSSVTSFAACATRFIMKQDISQASCEIEGAQQDVENGSQESQESQEKQTELENKADSKSADNQSKVKQSANPLLKSKIMLLAGSLLVAFIPACSVSYILLGLGKQYGSKSLTILYIFTGVGSVLASVLYAHSSQKLGLRKVAILGIIVSAFAYCFMFINLLPIMCFAFLLEAIGGMLLVEPIIVSRQILFKGSTLAKFSGWARLAFAIGATTGSWIGFAFSSTFQWQLLPILALIFTAGLLVVLPQLPNTSYAD</sequence>
<evidence type="ECO:0000256" key="2">
    <source>
        <dbReference type="ARBA" id="ARBA00022448"/>
    </source>
</evidence>
<gene>
    <name evidence="9" type="ORF">HMPREF1577_00308</name>
</gene>
<evidence type="ECO:0000256" key="3">
    <source>
        <dbReference type="ARBA" id="ARBA00022475"/>
    </source>
</evidence>
<evidence type="ECO:0000313" key="10">
    <source>
        <dbReference type="Proteomes" id="UP000015779"/>
    </source>
</evidence>
<dbReference type="GO" id="GO:0005886">
    <property type="term" value="C:plasma membrane"/>
    <property type="evidence" value="ECO:0007669"/>
    <property type="project" value="UniProtKB-SubCell"/>
</dbReference>
<dbReference type="AlphaFoldDB" id="T2PLX7"/>